<organism evidence="1 2">
    <name type="scientific">Trichothecium roseum</name>
    <dbReference type="NCBI Taxonomy" id="47278"/>
    <lineage>
        <taxon>Eukaryota</taxon>
        <taxon>Fungi</taxon>
        <taxon>Dikarya</taxon>
        <taxon>Ascomycota</taxon>
        <taxon>Pezizomycotina</taxon>
        <taxon>Sordariomycetes</taxon>
        <taxon>Hypocreomycetidae</taxon>
        <taxon>Hypocreales</taxon>
        <taxon>Hypocreales incertae sedis</taxon>
        <taxon>Trichothecium</taxon>
    </lineage>
</organism>
<proteinExistence type="predicted"/>
<accession>A0ACC0UUE5</accession>
<evidence type="ECO:0000313" key="2">
    <source>
        <dbReference type="Proteomes" id="UP001163324"/>
    </source>
</evidence>
<dbReference type="Proteomes" id="UP001163324">
    <property type="component" value="Chromosome 7"/>
</dbReference>
<dbReference type="EMBL" id="CM047946">
    <property type="protein sequence ID" value="KAI9897741.1"/>
    <property type="molecule type" value="Genomic_DNA"/>
</dbReference>
<gene>
    <name evidence="1" type="ORF">N3K66_007597</name>
</gene>
<name>A0ACC0UUE5_9HYPO</name>
<keyword evidence="2" id="KW-1185">Reference proteome</keyword>
<comment type="caution">
    <text evidence="1">The sequence shown here is derived from an EMBL/GenBank/DDBJ whole genome shotgun (WGS) entry which is preliminary data.</text>
</comment>
<reference evidence="1" key="1">
    <citation type="submission" date="2022-10" db="EMBL/GenBank/DDBJ databases">
        <title>Complete Genome of Trichothecium roseum strain YXFP-22015, a Plant Pathogen Isolated from Citrus.</title>
        <authorList>
            <person name="Wang Y."/>
            <person name="Zhu L."/>
        </authorList>
    </citation>
    <scope>NUCLEOTIDE SEQUENCE</scope>
    <source>
        <strain evidence="1">YXFP-22015</strain>
    </source>
</reference>
<sequence length="632" mass="68603">MSTAYQPQLVVTLDNHHGGLHYPSTIAYANKAKFSRGEQATSQAPRQVPQSSLSQVPVNWQRRDATFTPAVQANPKSRQPTGPSTPLQETTLSVPPSKAAAPRPSETLVYHSLQIPSCITPEGGNLADFAAQMTCLFWFQSANVLKQAETFGSASAGAPIAPLPNLARPAEQFRKWVYGVLSTTQVTQNVILLALLFIYRLKMSTPKINGRAGSEYRLLTVALMLGNKFLDDNTYTNKTWAEVSAFSVKEIHVMEVEFLSNMRYNLLASKTEWESWLEKLACFYEYYEGALRTPSSPVYAKSPTHNTSYTPIASPSVADLPSVLPVPPPVNHFAPAPNHNPGWAAHLANMGSPLAAKTATSLPVSRKRSWEEDPSEHPAKRPVPSVHPSHAPVQATRSSARLPVPQLTLATNQTHNNHGLPLPSSVVQGTPQYNGAGGLVPTVVTPTAGNQVSLPPLQTGTRAMSTVYSQPSSMPPQHAVATPTPVSLPPVGYPAPTLPSQVPINYASSKPRSPSSLGQYTSSPMPDPYTSAPTLHTPGVHTSMANSPTFYLQQRNSPYKPVRHVNTLLYPPPSASLDQYHLSVPLPPTQMHYQPLGRRNDLRTGVVPDFVVYNRGQPQSLPQTIPQGHYPS</sequence>
<protein>
    <submittedName>
        <fullName evidence="1">Uncharacterized protein</fullName>
    </submittedName>
</protein>
<evidence type="ECO:0000313" key="1">
    <source>
        <dbReference type="EMBL" id="KAI9897741.1"/>
    </source>
</evidence>